<evidence type="ECO:0000313" key="4">
    <source>
        <dbReference type="Proteomes" id="UP000468828"/>
    </source>
</evidence>
<dbReference type="AlphaFoldDB" id="A0A6P0EV16"/>
<organism evidence="2 4">
    <name type="scientific">Modestobacter muralis</name>
    <dbReference type="NCBI Taxonomy" id="1608614"/>
    <lineage>
        <taxon>Bacteria</taxon>
        <taxon>Bacillati</taxon>
        <taxon>Actinomycetota</taxon>
        <taxon>Actinomycetes</taxon>
        <taxon>Geodermatophilales</taxon>
        <taxon>Geodermatophilaceae</taxon>
        <taxon>Modestobacter</taxon>
    </lineage>
</organism>
<dbReference type="InterPro" id="IPR036291">
    <property type="entry name" value="NAD(P)-bd_dom_sf"/>
</dbReference>
<feature type="compositionally biased region" description="Basic residues" evidence="1">
    <location>
        <begin position="89"/>
        <end position="101"/>
    </location>
</feature>
<sequence length="101" mass="10793">MRGTSTSLPRLEHPHTTRIDGRTAVVTGSGDGIGRAIASDLAAAGADVVVRGPGVDEGQRAETGDRTEDHRQCGTGDSSPWEKKPTSSTRRRAGRRCRVRR</sequence>
<evidence type="ECO:0000256" key="1">
    <source>
        <dbReference type="SAM" id="MobiDB-lite"/>
    </source>
</evidence>
<protein>
    <submittedName>
        <fullName evidence="2">SDR family NAD(P)-dependent oxidoreductase</fullName>
    </submittedName>
</protein>
<reference evidence="2 4" key="1">
    <citation type="submission" date="2020-01" db="EMBL/GenBank/DDBJ databases">
        <title>the WGS Modestobacter muralis CPCC 204518.</title>
        <authorList>
            <person name="Jiang Z."/>
        </authorList>
    </citation>
    <scope>NUCLEOTIDE SEQUENCE [LARGE SCALE GENOMIC DNA]</scope>
    <source>
        <strain evidence="2 4">DSM 100205</strain>
    </source>
</reference>
<feature type="region of interest" description="Disordered" evidence="1">
    <location>
        <begin position="1"/>
        <end position="25"/>
    </location>
</feature>
<dbReference type="Pfam" id="PF00106">
    <property type="entry name" value="adh_short"/>
    <property type="match status" value="1"/>
</dbReference>
<feature type="region of interest" description="Disordered" evidence="1">
    <location>
        <begin position="52"/>
        <end position="101"/>
    </location>
</feature>
<dbReference type="Gene3D" id="3.40.50.720">
    <property type="entry name" value="NAD(P)-binding Rossmann-like Domain"/>
    <property type="match status" value="1"/>
</dbReference>
<keyword evidence="4" id="KW-1185">Reference proteome</keyword>
<dbReference type="EMBL" id="JAAGWB010000043">
    <property type="protein sequence ID" value="NEN52360.1"/>
    <property type="molecule type" value="Genomic_DNA"/>
</dbReference>
<dbReference type="Proteomes" id="UP000468828">
    <property type="component" value="Unassembled WGS sequence"/>
</dbReference>
<dbReference type="SUPFAM" id="SSF51735">
    <property type="entry name" value="NAD(P)-binding Rossmann-fold domains"/>
    <property type="match status" value="1"/>
</dbReference>
<evidence type="ECO:0000313" key="3">
    <source>
        <dbReference type="EMBL" id="NEN52360.1"/>
    </source>
</evidence>
<dbReference type="InterPro" id="IPR002347">
    <property type="entry name" value="SDR_fam"/>
</dbReference>
<evidence type="ECO:0000313" key="5">
    <source>
        <dbReference type="Proteomes" id="UP000471152"/>
    </source>
</evidence>
<feature type="compositionally biased region" description="Basic and acidic residues" evidence="1">
    <location>
        <begin position="57"/>
        <end position="72"/>
    </location>
</feature>
<gene>
    <name evidence="3" type="ORF">G3R41_15700</name>
    <name evidence="2" type="ORF">GCU67_15050</name>
</gene>
<dbReference type="Proteomes" id="UP000471152">
    <property type="component" value="Unassembled WGS sequence"/>
</dbReference>
<accession>A0A6P0EV16</accession>
<reference evidence="3 5" key="2">
    <citation type="submission" date="2020-02" db="EMBL/GenBank/DDBJ databases">
        <title>The WGS of Modestobacter muralis DSM 100205.</title>
        <authorList>
            <person name="Jiang Z."/>
        </authorList>
    </citation>
    <scope>NUCLEOTIDE SEQUENCE [LARGE SCALE GENOMIC DNA]</scope>
    <source>
        <strain evidence="3 5">DSM 100205</strain>
    </source>
</reference>
<dbReference type="RefSeq" id="WP_163612019.1">
    <property type="nucleotide sequence ID" value="NZ_JAAGWB010000043.1"/>
</dbReference>
<name>A0A6P0EV16_9ACTN</name>
<feature type="compositionally biased region" description="Basic and acidic residues" evidence="1">
    <location>
        <begin position="10"/>
        <end position="21"/>
    </location>
</feature>
<evidence type="ECO:0000313" key="2">
    <source>
        <dbReference type="EMBL" id="NEK95472.1"/>
    </source>
</evidence>
<comment type="caution">
    <text evidence="2">The sequence shown here is derived from an EMBL/GenBank/DDBJ whole genome shotgun (WGS) entry which is preliminary data.</text>
</comment>
<proteinExistence type="predicted"/>
<dbReference type="EMBL" id="JAAGWH010000041">
    <property type="protein sequence ID" value="NEK95472.1"/>
    <property type="molecule type" value="Genomic_DNA"/>
</dbReference>